<protein>
    <submittedName>
        <fullName evidence="1">LADA_0B06436g1_1</fullName>
    </submittedName>
</protein>
<dbReference type="OrthoDB" id="4033322at2759"/>
<evidence type="ECO:0000313" key="1">
    <source>
        <dbReference type="EMBL" id="SCU80310.1"/>
    </source>
</evidence>
<name>A0A1G4ITU1_9SACH</name>
<accession>A0A1G4ITU1</accession>
<sequence>MAYNSQEIQDEVFSFSLTNDAPTLVHSPGSFAAPTHDTLVEDDFLIESPGFGAMAGDDEELFDVDFELSALPVSHKDFSSESETGYTMQDEFANAAQDNYRLWLASV</sequence>
<evidence type="ECO:0000313" key="2">
    <source>
        <dbReference type="Proteomes" id="UP000190274"/>
    </source>
</evidence>
<dbReference type="AlphaFoldDB" id="A0A1G4ITU1"/>
<dbReference type="EMBL" id="LT598456">
    <property type="protein sequence ID" value="SCU80310.1"/>
    <property type="molecule type" value="Genomic_DNA"/>
</dbReference>
<gene>
    <name evidence="1" type="ORF">LADA_0B06436G</name>
</gene>
<organism evidence="1 2">
    <name type="scientific">Lachancea dasiensis</name>
    <dbReference type="NCBI Taxonomy" id="1072105"/>
    <lineage>
        <taxon>Eukaryota</taxon>
        <taxon>Fungi</taxon>
        <taxon>Dikarya</taxon>
        <taxon>Ascomycota</taxon>
        <taxon>Saccharomycotina</taxon>
        <taxon>Saccharomycetes</taxon>
        <taxon>Saccharomycetales</taxon>
        <taxon>Saccharomycetaceae</taxon>
        <taxon>Lachancea</taxon>
    </lineage>
</organism>
<proteinExistence type="predicted"/>
<reference evidence="2" key="1">
    <citation type="submission" date="2016-03" db="EMBL/GenBank/DDBJ databases">
        <authorList>
            <person name="Devillers H."/>
        </authorList>
    </citation>
    <scope>NUCLEOTIDE SEQUENCE [LARGE SCALE GENOMIC DNA]</scope>
</reference>
<keyword evidence="2" id="KW-1185">Reference proteome</keyword>
<dbReference type="Proteomes" id="UP000190274">
    <property type="component" value="Chromosome B"/>
</dbReference>